<dbReference type="OrthoDB" id="9804157at2"/>
<proteinExistence type="predicted"/>
<dbReference type="GO" id="GO:0005506">
    <property type="term" value="F:iron ion binding"/>
    <property type="evidence" value="ECO:0007669"/>
    <property type="project" value="InterPro"/>
</dbReference>
<name>A0A2M9G6R2_9PROT</name>
<dbReference type="GO" id="GO:0051536">
    <property type="term" value="F:iron-sulfur cluster binding"/>
    <property type="evidence" value="ECO:0007669"/>
    <property type="project" value="InterPro"/>
</dbReference>
<reference evidence="2 3" key="1">
    <citation type="submission" date="2017-11" db="EMBL/GenBank/DDBJ databases">
        <title>Draft genome sequence of Rhizobiales bacterium SY3-13.</title>
        <authorList>
            <person name="Sun C."/>
        </authorList>
    </citation>
    <scope>NUCLEOTIDE SEQUENCE [LARGE SCALE GENOMIC DNA]</scope>
    <source>
        <strain evidence="2 3">SY3-13</strain>
    </source>
</reference>
<protein>
    <submittedName>
        <fullName evidence="2">Iron-sulfur cluster assembly scaffold protein</fullName>
    </submittedName>
</protein>
<dbReference type="Proteomes" id="UP000229498">
    <property type="component" value="Unassembled WGS sequence"/>
</dbReference>
<sequence>MSELEQTELLKLAARASGAGRLENPDGSAEIRNPFCGDRLKLDVRLEDGKVVEIGYEIRACLVCQASASIVGERMPGRRVEEIANVAAEVERFLKDGGDPPEFFALFEPMKPHLNRHVCILMPFQGVAEAAEGAG</sequence>
<dbReference type="Pfam" id="PF01592">
    <property type="entry name" value="NifU_N"/>
    <property type="match status" value="1"/>
</dbReference>
<dbReference type="SUPFAM" id="SSF82649">
    <property type="entry name" value="SufE/NifU"/>
    <property type="match status" value="1"/>
</dbReference>
<dbReference type="GO" id="GO:0016226">
    <property type="term" value="P:iron-sulfur cluster assembly"/>
    <property type="evidence" value="ECO:0007669"/>
    <property type="project" value="InterPro"/>
</dbReference>
<gene>
    <name evidence="2" type="ORF">CVT23_01565</name>
</gene>
<feature type="domain" description="NIF system FeS cluster assembly NifU N-terminal" evidence="1">
    <location>
        <begin position="19"/>
        <end position="95"/>
    </location>
</feature>
<dbReference type="Gene3D" id="3.90.1010.10">
    <property type="match status" value="1"/>
</dbReference>
<comment type="caution">
    <text evidence="2">The sequence shown here is derived from an EMBL/GenBank/DDBJ whole genome shotgun (WGS) entry which is preliminary data.</text>
</comment>
<evidence type="ECO:0000259" key="1">
    <source>
        <dbReference type="Pfam" id="PF01592"/>
    </source>
</evidence>
<dbReference type="EMBL" id="PHIG01000005">
    <property type="protein sequence ID" value="PJK31394.1"/>
    <property type="molecule type" value="Genomic_DNA"/>
</dbReference>
<organism evidence="2 3">
    <name type="scientific">Minwuia thermotolerans</name>
    <dbReference type="NCBI Taxonomy" id="2056226"/>
    <lineage>
        <taxon>Bacteria</taxon>
        <taxon>Pseudomonadati</taxon>
        <taxon>Pseudomonadota</taxon>
        <taxon>Alphaproteobacteria</taxon>
        <taxon>Minwuiales</taxon>
        <taxon>Minwuiaceae</taxon>
        <taxon>Minwuia</taxon>
    </lineage>
</organism>
<keyword evidence="3" id="KW-1185">Reference proteome</keyword>
<evidence type="ECO:0000313" key="2">
    <source>
        <dbReference type="EMBL" id="PJK31394.1"/>
    </source>
</evidence>
<accession>A0A2M9G6R2</accession>
<dbReference type="CDD" id="cd06664">
    <property type="entry name" value="IscU_like"/>
    <property type="match status" value="1"/>
</dbReference>
<evidence type="ECO:0000313" key="3">
    <source>
        <dbReference type="Proteomes" id="UP000229498"/>
    </source>
</evidence>
<dbReference type="AlphaFoldDB" id="A0A2M9G6R2"/>
<dbReference type="InterPro" id="IPR002871">
    <property type="entry name" value="NIF_FeS_clus_asmbl_NifU_N"/>
</dbReference>
<dbReference type="RefSeq" id="WP_109793820.1">
    <property type="nucleotide sequence ID" value="NZ_PHIG01000005.1"/>
</dbReference>